<evidence type="ECO:0000256" key="1">
    <source>
        <dbReference type="SAM" id="MobiDB-lite"/>
    </source>
</evidence>
<protein>
    <submittedName>
        <fullName evidence="2">Uncharacterized protein</fullName>
    </submittedName>
</protein>
<keyword evidence="3" id="KW-1185">Reference proteome</keyword>
<accession>A0A5N3P5V1</accession>
<dbReference type="Proteomes" id="UP000325684">
    <property type="component" value="Unassembled WGS sequence"/>
</dbReference>
<organism evidence="2 3">
    <name type="scientific">Microvirga brassicacearum</name>
    <dbReference type="NCBI Taxonomy" id="2580413"/>
    <lineage>
        <taxon>Bacteria</taxon>
        <taxon>Pseudomonadati</taxon>
        <taxon>Pseudomonadota</taxon>
        <taxon>Alphaproteobacteria</taxon>
        <taxon>Hyphomicrobiales</taxon>
        <taxon>Methylobacteriaceae</taxon>
        <taxon>Microvirga</taxon>
    </lineage>
</organism>
<dbReference type="OrthoDB" id="1701818at2"/>
<comment type="caution">
    <text evidence="2">The sequence shown here is derived from an EMBL/GenBank/DDBJ whole genome shotgun (WGS) entry which is preliminary data.</text>
</comment>
<evidence type="ECO:0000313" key="2">
    <source>
        <dbReference type="EMBL" id="KAB0265075.1"/>
    </source>
</evidence>
<dbReference type="EMBL" id="VCMV01000044">
    <property type="protein sequence ID" value="KAB0265075.1"/>
    <property type="molecule type" value="Genomic_DNA"/>
</dbReference>
<feature type="region of interest" description="Disordered" evidence="1">
    <location>
        <begin position="127"/>
        <end position="146"/>
    </location>
</feature>
<feature type="region of interest" description="Disordered" evidence="1">
    <location>
        <begin position="42"/>
        <end position="73"/>
    </location>
</feature>
<gene>
    <name evidence="2" type="ORF">FEZ63_20230</name>
</gene>
<proteinExistence type="predicted"/>
<sequence length="203" mass="22155">MAEVLAKIGGTWYPERAQSARKAVNNRHREVARVIIGAVERSKAGNQNATDDGSAPERSLKAQSRTGTGEDELHVGATVMYRPPSDNRTLACRIRKLKDGRAYVVPEHREIGWVSIHSLLPLKPNRVPDDERGRASARGVHPSRFSGRTLKKGQRYVGRAAANHPPCTAFLVKLIGAGVALVAYQLLSERSRKEPTCEGGMAS</sequence>
<dbReference type="AlphaFoldDB" id="A0A5N3P5V1"/>
<evidence type="ECO:0000313" key="3">
    <source>
        <dbReference type="Proteomes" id="UP000325684"/>
    </source>
</evidence>
<reference evidence="2 3" key="1">
    <citation type="journal article" date="2019" name="Microorganisms">
        <title>Genome Insights into the Novel Species Microvirga brassicacearum, a Rapeseed Endophyte with Biotechnological Potential.</title>
        <authorList>
            <person name="Jimenez-Gomez A."/>
            <person name="Saati-Santamaria Z."/>
            <person name="Igual J.M."/>
            <person name="Rivas R."/>
            <person name="Mateos P.F."/>
            <person name="Garcia-Fraile P."/>
        </authorList>
    </citation>
    <scope>NUCLEOTIDE SEQUENCE [LARGE SCALE GENOMIC DNA]</scope>
    <source>
        <strain evidence="2 3">CDVBN77</strain>
    </source>
</reference>
<dbReference type="RefSeq" id="WP_150947875.1">
    <property type="nucleotide sequence ID" value="NZ_VCMV01000044.1"/>
</dbReference>
<name>A0A5N3P5V1_9HYPH</name>